<name>A0A9P5Z7S7_9AGAR</name>
<comment type="subcellular location">
    <subcellularLocation>
        <location evidence="1">Nucleus</location>
    </subcellularLocation>
</comment>
<evidence type="ECO:0000256" key="4">
    <source>
        <dbReference type="SAM" id="Coils"/>
    </source>
</evidence>
<feature type="domain" description="DNA endonuclease activator Ctp1 C-terminal" evidence="6">
    <location>
        <begin position="490"/>
        <end position="583"/>
    </location>
</feature>
<feature type="region of interest" description="Disordered" evidence="5">
    <location>
        <begin position="1"/>
        <end position="29"/>
    </location>
</feature>
<accession>A0A9P5Z7S7</accession>
<dbReference type="GO" id="GO:0005634">
    <property type="term" value="C:nucleus"/>
    <property type="evidence" value="ECO:0007669"/>
    <property type="project" value="UniProtKB-SubCell"/>
</dbReference>
<dbReference type="OrthoDB" id="5801062at2759"/>
<keyword evidence="3" id="KW-0539">Nucleus</keyword>
<feature type="region of interest" description="Disordered" evidence="5">
    <location>
        <begin position="523"/>
        <end position="579"/>
    </location>
</feature>
<dbReference type="AlphaFoldDB" id="A0A9P5Z7S7"/>
<feature type="compositionally biased region" description="Basic and acidic residues" evidence="5">
    <location>
        <begin position="386"/>
        <end position="402"/>
    </location>
</feature>
<feature type="compositionally biased region" description="Polar residues" evidence="5">
    <location>
        <begin position="293"/>
        <end position="307"/>
    </location>
</feature>
<gene>
    <name evidence="7" type="ORF">BDN70DRAFT_875891</name>
</gene>
<evidence type="ECO:0000313" key="7">
    <source>
        <dbReference type="EMBL" id="KAF9481755.1"/>
    </source>
</evidence>
<keyword evidence="8" id="KW-1185">Reference proteome</keyword>
<feature type="region of interest" description="Disordered" evidence="5">
    <location>
        <begin position="591"/>
        <end position="616"/>
    </location>
</feature>
<dbReference type="PANTHER" id="PTHR15107:SF0">
    <property type="entry name" value="DNA ENDONUCLEASE ACTIVATOR CTP1 C-TERMINAL DOMAIN-CONTAINING PROTEIN"/>
    <property type="match status" value="1"/>
</dbReference>
<dbReference type="EMBL" id="MU155174">
    <property type="protein sequence ID" value="KAF9481755.1"/>
    <property type="molecule type" value="Genomic_DNA"/>
</dbReference>
<evidence type="ECO:0000256" key="3">
    <source>
        <dbReference type="ARBA" id="ARBA00023242"/>
    </source>
</evidence>
<dbReference type="PANTHER" id="PTHR15107">
    <property type="entry name" value="RETINOBLASTOMA BINDING PROTEIN 8"/>
    <property type="match status" value="1"/>
</dbReference>
<feature type="compositionally biased region" description="Low complexity" evidence="5">
    <location>
        <begin position="365"/>
        <end position="378"/>
    </location>
</feature>
<organism evidence="7 8">
    <name type="scientific">Pholiota conissans</name>
    <dbReference type="NCBI Taxonomy" id="109636"/>
    <lineage>
        <taxon>Eukaryota</taxon>
        <taxon>Fungi</taxon>
        <taxon>Dikarya</taxon>
        <taxon>Basidiomycota</taxon>
        <taxon>Agaricomycotina</taxon>
        <taxon>Agaricomycetes</taxon>
        <taxon>Agaricomycetidae</taxon>
        <taxon>Agaricales</taxon>
        <taxon>Agaricineae</taxon>
        <taxon>Strophariaceae</taxon>
        <taxon>Pholiota</taxon>
    </lineage>
</organism>
<dbReference type="GO" id="GO:0010792">
    <property type="term" value="P:DNA double-strand break processing involved in repair via single-strand annealing"/>
    <property type="evidence" value="ECO:0007669"/>
    <property type="project" value="TreeGrafter"/>
</dbReference>
<feature type="coiled-coil region" evidence="4">
    <location>
        <begin position="88"/>
        <end position="150"/>
    </location>
</feature>
<reference evidence="7" key="1">
    <citation type="submission" date="2020-11" db="EMBL/GenBank/DDBJ databases">
        <authorList>
            <consortium name="DOE Joint Genome Institute"/>
            <person name="Ahrendt S."/>
            <person name="Riley R."/>
            <person name="Andreopoulos W."/>
            <person name="Labutti K."/>
            <person name="Pangilinan J."/>
            <person name="Ruiz-Duenas F.J."/>
            <person name="Barrasa J.M."/>
            <person name="Sanchez-Garcia M."/>
            <person name="Camarero S."/>
            <person name="Miyauchi S."/>
            <person name="Serrano A."/>
            <person name="Linde D."/>
            <person name="Babiker R."/>
            <person name="Drula E."/>
            <person name="Ayuso-Fernandez I."/>
            <person name="Pacheco R."/>
            <person name="Padilla G."/>
            <person name="Ferreira P."/>
            <person name="Barriuso J."/>
            <person name="Kellner H."/>
            <person name="Castanera R."/>
            <person name="Alfaro M."/>
            <person name="Ramirez L."/>
            <person name="Pisabarro A.G."/>
            <person name="Kuo A."/>
            <person name="Tritt A."/>
            <person name="Lipzen A."/>
            <person name="He G."/>
            <person name="Yan M."/>
            <person name="Ng V."/>
            <person name="Cullen D."/>
            <person name="Martin F."/>
            <person name="Rosso M.-N."/>
            <person name="Henrissat B."/>
            <person name="Hibbett D."/>
            <person name="Martinez A.T."/>
            <person name="Grigoriev I.V."/>
        </authorList>
    </citation>
    <scope>NUCLEOTIDE SEQUENCE</scope>
    <source>
        <strain evidence="7">CIRM-BRFM 674</strain>
    </source>
</reference>
<evidence type="ECO:0000256" key="1">
    <source>
        <dbReference type="ARBA" id="ARBA00004123"/>
    </source>
</evidence>
<feature type="compositionally biased region" description="Basic residues" evidence="5">
    <location>
        <begin position="555"/>
        <end position="564"/>
    </location>
</feature>
<evidence type="ECO:0000259" key="6">
    <source>
        <dbReference type="Pfam" id="PF08573"/>
    </source>
</evidence>
<feature type="compositionally biased region" description="Polar residues" evidence="5">
    <location>
        <begin position="421"/>
        <end position="431"/>
    </location>
</feature>
<feature type="region of interest" description="Disordered" evidence="5">
    <location>
        <begin position="219"/>
        <end position="468"/>
    </location>
</feature>
<dbReference type="InterPro" id="IPR013882">
    <property type="entry name" value="Ctp1_C"/>
</dbReference>
<proteinExistence type="predicted"/>
<keyword evidence="2" id="KW-0227">DNA damage</keyword>
<comment type="caution">
    <text evidence="7">The sequence shown here is derived from an EMBL/GenBank/DDBJ whole genome shotgun (WGS) entry which is preliminary data.</text>
</comment>
<keyword evidence="4" id="KW-0175">Coiled coil</keyword>
<dbReference type="InterPro" id="IPR033316">
    <property type="entry name" value="RBBP8-like"/>
</dbReference>
<protein>
    <recommendedName>
        <fullName evidence="6">DNA endonuclease activator Ctp1 C-terminal domain-containing protein</fullName>
    </recommendedName>
</protein>
<dbReference type="Proteomes" id="UP000807469">
    <property type="component" value="Unassembled WGS sequence"/>
</dbReference>
<feature type="compositionally biased region" description="Basic and acidic residues" evidence="5">
    <location>
        <begin position="591"/>
        <end position="608"/>
    </location>
</feature>
<evidence type="ECO:0000256" key="2">
    <source>
        <dbReference type="ARBA" id="ARBA00022763"/>
    </source>
</evidence>
<dbReference type="Pfam" id="PF08573">
    <property type="entry name" value="SAE2"/>
    <property type="match status" value="1"/>
</dbReference>
<sequence>MASGKASYASTALRERDQQLHGKHQGQLDDLQRRHAYVERNMNAKLFDATNRGHKLAELLGYSGLDEALMDIGSAGLGPSLRDSVQRVQAAKARLELEQIDNKILQAKLEKKDREYKDLQVQNKTLETAHRRLSNEHKDLTEKYDKLADVRQRAGERYKADYLAWKAFYFWLVSDGPDSEHPAVSEKEKARIAKWKPGVLQKRQDIINGRINVSFLGGYSEDTPSVRRAPPFGSIEMPECDKENEGTPMPPRKRPRTTPAPSSPTPLPSSTLLKSVTNFNSPSKSSSRLSASTGTLVSTRPILSSKYSPARIAPPIDGNANSPHLSPARDPNTSETEEDSQPILFARNRSTEITPSKPPESPTRASSSKLEALASLPLRSIATKLSPERSKLRHSLAERMQIDDDASNAHRRSSMHERTSKFVSDVTSSTGKGKERQVQNNYQTPVQDKIIRPNDYSAFKGRGRYGNTVKATEPTKYAIDPKNNGGLNYQYDEVVRNREERRKMHGGDCECCREYYEGVGPLPSRLQAPLWRSPTSSPQKDRQKRRVAEIESHKKAISRHRHTWARAPTPPGYWDIGFPDTQEATEINRKAAEMHKRKQEEIEREAARGGRYRRRS</sequence>
<evidence type="ECO:0000313" key="8">
    <source>
        <dbReference type="Proteomes" id="UP000807469"/>
    </source>
</evidence>
<feature type="compositionally biased region" description="Basic and acidic residues" evidence="5">
    <location>
        <begin position="13"/>
        <end position="29"/>
    </location>
</feature>
<evidence type="ECO:0000256" key="5">
    <source>
        <dbReference type="SAM" id="MobiDB-lite"/>
    </source>
</evidence>
<dbReference type="GO" id="GO:0003684">
    <property type="term" value="F:damaged DNA binding"/>
    <property type="evidence" value="ECO:0007669"/>
    <property type="project" value="TreeGrafter"/>
</dbReference>
<feature type="compositionally biased region" description="Low complexity" evidence="5">
    <location>
        <begin position="268"/>
        <end position="292"/>
    </location>
</feature>